<name>A0ABS9KH31_9BACT</name>
<comment type="caution">
    <text evidence="1">The sequence shown here is derived from an EMBL/GenBank/DDBJ whole genome shotgun (WGS) entry which is preliminary data.</text>
</comment>
<evidence type="ECO:0000313" key="1">
    <source>
        <dbReference type="EMBL" id="MCG2590162.1"/>
    </source>
</evidence>
<protein>
    <submittedName>
        <fullName evidence="1">SatD family protein</fullName>
    </submittedName>
</protein>
<reference evidence="1" key="2">
    <citation type="submission" date="2024-05" db="EMBL/GenBank/DDBJ databases">
        <title>Rhodohalobacter halophilus gen. nov., sp. nov., a moderately halophilic member of the family Balneolaceae.</title>
        <authorList>
            <person name="Xia J."/>
        </authorList>
    </citation>
    <scope>NUCLEOTIDE SEQUENCE</scope>
    <source>
        <strain evidence="1">WB101</strain>
    </source>
</reference>
<dbReference type="InterPro" id="IPR032580">
    <property type="entry name" value="SatD"/>
</dbReference>
<proteinExistence type="predicted"/>
<dbReference type="Pfam" id="PF16264">
    <property type="entry name" value="SatD"/>
    <property type="match status" value="1"/>
</dbReference>
<reference evidence="1" key="1">
    <citation type="submission" date="2022-01" db="EMBL/GenBank/DDBJ databases">
        <authorList>
            <person name="Wang Y."/>
        </authorList>
    </citation>
    <scope>NUCLEOTIDE SEQUENCE</scope>
    <source>
        <strain evidence="1">WB101</strain>
    </source>
</reference>
<gene>
    <name evidence="1" type="ORF">L6773_16415</name>
</gene>
<dbReference type="EMBL" id="JAKLWS010000027">
    <property type="protein sequence ID" value="MCG2590162.1"/>
    <property type="molecule type" value="Genomic_DNA"/>
</dbReference>
<accession>A0ABS9KH31</accession>
<dbReference type="RefSeq" id="WP_237855519.1">
    <property type="nucleotide sequence ID" value="NZ_JAKLWS010000027.1"/>
</dbReference>
<evidence type="ECO:0000313" key="2">
    <source>
        <dbReference type="Proteomes" id="UP001165366"/>
    </source>
</evidence>
<organism evidence="1 2">
    <name type="scientific">Rhodohalobacter sulfatireducens</name>
    <dbReference type="NCBI Taxonomy" id="2911366"/>
    <lineage>
        <taxon>Bacteria</taxon>
        <taxon>Pseudomonadati</taxon>
        <taxon>Balneolota</taxon>
        <taxon>Balneolia</taxon>
        <taxon>Balneolales</taxon>
        <taxon>Balneolaceae</taxon>
        <taxon>Rhodohalobacter</taxon>
    </lineage>
</organism>
<sequence>MKTTITGDIVHSQSVEDPKLWLDPLKNLFNTFGDSPKTWEIYRGDSFQISVPAEDSLRVAILIKSVIKKQKKKKLDVRLALGIGKDDTYVNRVSEAAGEAFVYSGQLLDTLKEKKVHLGVKSPWDDFDKEFNMMFKLALVIMNSWTSNSAEVAELLFSESEITQVEIAEHLGIVQSSVNDRIKRGAIYEIMEMEKYFRERIQIQISRSF</sequence>
<keyword evidence="2" id="KW-1185">Reference proteome</keyword>
<dbReference type="Proteomes" id="UP001165366">
    <property type="component" value="Unassembled WGS sequence"/>
</dbReference>